<name>A0AAJ2JGF2_STEMA</name>
<gene>
    <name evidence="2" type="ORF">ROV92_15725</name>
</gene>
<dbReference type="Pfam" id="PF00114">
    <property type="entry name" value="Pilin"/>
    <property type="match status" value="1"/>
</dbReference>
<keyword evidence="1" id="KW-0812">Transmembrane</keyword>
<dbReference type="AlphaFoldDB" id="A0AAJ2JGF2"/>
<dbReference type="GO" id="GO:0009289">
    <property type="term" value="C:pilus"/>
    <property type="evidence" value="ECO:0007669"/>
    <property type="project" value="InterPro"/>
</dbReference>
<dbReference type="Proteomes" id="UP001251948">
    <property type="component" value="Unassembled WGS sequence"/>
</dbReference>
<evidence type="ECO:0000256" key="1">
    <source>
        <dbReference type="SAM" id="Phobius"/>
    </source>
</evidence>
<dbReference type="EMBL" id="JAVSKO010000006">
    <property type="protein sequence ID" value="MDT3469432.1"/>
    <property type="molecule type" value="Genomic_DNA"/>
</dbReference>
<dbReference type="InterPro" id="IPR001082">
    <property type="entry name" value="Pilin"/>
</dbReference>
<accession>A0AAJ2JGF2</accession>
<organism evidence="2 3">
    <name type="scientific">Stenotrophomonas maltophilia</name>
    <name type="common">Pseudomonas maltophilia</name>
    <name type="synonym">Xanthomonas maltophilia</name>
    <dbReference type="NCBI Taxonomy" id="40324"/>
    <lineage>
        <taxon>Bacteria</taxon>
        <taxon>Pseudomonadati</taxon>
        <taxon>Pseudomonadota</taxon>
        <taxon>Gammaproteobacteria</taxon>
        <taxon>Lysobacterales</taxon>
        <taxon>Lysobacteraceae</taxon>
        <taxon>Stenotrophomonas</taxon>
        <taxon>Stenotrophomonas maltophilia group</taxon>
    </lineage>
</organism>
<evidence type="ECO:0000313" key="3">
    <source>
        <dbReference type="Proteomes" id="UP001251948"/>
    </source>
</evidence>
<keyword evidence="1" id="KW-0472">Membrane</keyword>
<sequence length="142" mass="14965">MRTARDVSSRYPPWAATGITVALVAVYAILLLAPAVDGHASRVRLRNAANALGSAITTVEASCAAGDLTLTDQHLGLPGSAAYCSHLRASLPDTGHAVLSCELRETAALRGSVRWSRTASGEWRCHARIPGLHPFPLQCPAE</sequence>
<keyword evidence="1" id="KW-1133">Transmembrane helix</keyword>
<protein>
    <submittedName>
        <fullName evidence="2">Pilin</fullName>
    </submittedName>
</protein>
<dbReference type="GO" id="GO:0007155">
    <property type="term" value="P:cell adhesion"/>
    <property type="evidence" value="ECO:0007669"/>
    <property type="project" value="InterPro"/>
</dbReference>
<proteinExistence type="predicted"/>
<reference evidence="2" key="1">
    <citation type="submission" date="2023-07" db="EMBL/GenBank/DDBJ databases">
        <title>Comparative genomics of clinical Stenotrophomonas maltophilia isolates reveals regions of diversity which correlate with colonization and persistence in vivo.</title>
        <authorList>
            <person name="Mcdaniel M.S."/>
            <person name="Swords W.E."/>
            <person name="Sumpter N.A."/>
            <person name="Lindgren N.R."/>
            <person name="Billiot C.E."/>
        </authorList>
    </citation>
    <scope>NUCLEOTIDE SEQUENCE</scope>
    <source>
        <strain evidence="2">Ism4</strain>
    </source>
</reference>
<feature type="transmembrane region" description="Helical" evidence="1">
    <location>
        <begin position="14"/>
        <end position="36"/>
    </location>
</feature>
<dbReference type="Gene3D" id="3.30.700.10">
    <property type="entry name" value="Glycoprotein, Type 4 Pilin"/>
    <property type="match status" value="1"/>
</dbReference>
<dbReference type="RefSeq" id="WP_312563258.1">
    <property type="nucleotide sequence ID" value="NZ_JAVSKO010000006.1"/>
</dbReference>
<comment type="caution">
    <text evidence="2">The sequence shown here is derived from an EMBL/GenBank/DDBJ whole genome shotgun (WGS) entry which is preliminary data.</text>
</comment>
<evidence type="ECO:0000313" key="2">
    <source>
        <dbReference type="EMBL" id="MDT3469432.1"/>
    </source>
</evidence>